<dbReference type="InterPro" id="IPR036909">
    <property type="entry name" value="Cyt_c-like_dom_sf"/>
</dbReference>
<keyword evidence="4 8" id="KW-0732">Signal</keyword>
<dbReference type="PROSITE" id="PS51007">
    <property type="entry name" value="CYTC"/>
    <property type="match status" value="2"/>
</dbReference>
<dbReference type="PANTHER" id="PTHR30600">
    <property type="entry name" value="CYTOCHROME C PEROXIDASE-RELATED"/>
    <property type="match status" value="1"/>
</dbReference>
<keyword evidence="5" id="KW-0560">Oxidoreductase</keyword>
<protein>
    <submittedName>
        <fullName evidence="10">Cytochrome c peroxidase</fullName>
    </submittedName>
</protein>
<evidence type="ECO:0000256" key="8">
    <source>
        <dbReference type="SAM" id="SignalP"/>
    </source>
</evidence>
<evidence type="ECO:0000256" key="5">
    <source>
        <dbReference type="ARBA" id="ARBA00023002"/>
    </source>
</evidence>
<dbReference type="OrthoDB" id="9805202at2"/>
<reference evidence="11" key="1">
    <citation type="submission" date="2016-09" db="EMBL/GenBank/DDBJ databases">
        <authorList>
            <person name="Varghese N."/>
            <person name="Submissions S."/>
        </authorList>
    </citation>
    <scope>NUCLEOTIDE SEQUENCE [LARGE SCALE GENOMIC DNA]</scope>
    <source>
        <strain evidence="11">TNe-862</strain>
    </source>
</reference>
<dbReference type="EMBL" id="FMYQ01000028">
    <property type="protein sequence ID" value="SDD92777.1"/>
    <property type="molecule type" value="Genomic_DNA"/>
</dbReference>
<dbReference type="GO" id="GO:0030313">
    <property type="term" value="C:cell envelope"/>
    <property type="evidence" value="ECO:0007669"/>
    <property type="project" value="UniProtKB-SubCell"/>
</dbReference>
<dbReference type="InterPro" id="IPR004852">
    <property type="entry name" value="Di-haem_cyt_c_peroxidsae"/>
</dbReference>
<dbReference type="SUPFAM" id="SSF46626">
    <property type="entry name" value="Cytochrome c"/>
    <property type="match status" value="2"/>
</dbReference>
<evidence type="ECO:0000259" key="9">
    <source>
        <dbReference type="PROSITE" id="PS51007"/>
    </source>
</evidence>
<keyword evidence="6 7" id="KW-0408">Iron</keyword>
<keyword evidence="2 7" id="KW-0349">Heme</keyword>
<feature type="domain" description="Cytochrome c" evidence="9">
    <location>
        <begin position="246"/>
        <end position="423"/>
    </location>
</feature>
<evidence type="ECO:0000256" key="2">
    <source>
        <dbReference type="ARBA" id="ARBA00022617"/>
    </source>
</evidence>
<dbReference type="Proteomes" id="UP000198908">
    <property type="component" value="Unassembled WGS sequence"/>
</dbReference>
<dbReference type="InterPro" id="IPR009056">
    <property type="entry name" value="Cyt_c-like_dom"/>
</dbReference>
<gene>
    <name evidence="10" type="ORF">SAMN05421548_12868</name>
</gene>
<dbReference type="Gene3D" id="1.10.760.10">
    <property type="entry name" value="Cytochrome c-like domain"/>
    <property type="match status" value="2"/>
</dbReference>
<accession>A0A1G6YT01</accession>
<dbReference type="GO" id="GO:0004130">
    <property type="term" value="F:cytochrome-c peroxidase activity"/>
    <property type="evidence" value="ECO:0007669"/>
    <property type="project" value="TreeGrafter"/>
</dbReference>
<dbReference type="GO" id="GO:0046872">
    <property type="term" value="F:metal ion binding"/>
    <property type="evidence" value="ECO:0007669"/>
    <property type="project" value="UniProtKB-KW"/>
</dbReference>
<dbReference type="AlphaFoldDB" id="A0A1G6YT01"/>
<evidence type="ECO:0000256" key="1">
    <source>
        <dbReference type="ARBA" id="ARBA00004196"/>
    </source>
</evidence>
<evidence type="ECO:0000256" key="6">
    <source>
        <dbReference type="ARBA" id="ARBA00023004"/>
    </source>
</evidence>
<keyword evidence="3 7" id="KW-0479">Metal-binding</keyword>
<dbReference type="PANTHER" id="PTHR30600:SF10">
    <property type="entry name" value="BLL6722 PROTEIN"/>
    <property type="match status" value="1"/>
</dbReference>
<name>A0A1G6YT01_9BURK</name>
<evidence type="ECO:0000256" key="7">
    <source>
        <dbReference type="PROSITE-ProRule" id="PRU00433"/>
    </source>
</evidence>
<organism evidence="10 11">
    <name type="scientific">Paraburkholderia lycopersici</name>
    <dbReference type="NCBI Taxonomy" id="416944"/>
    <lineage>
        <taxon>Bacteria</taxon>
        <taxon>Pseudomonadati</taxon>
        <taxon>Pseudomonadota</taxon>
        <taxon>Betaproteobacteria</taxon>
        <taxon>Burkholderiales</taxon>
        <taxon>Burkholderiaceae</taxon>
        <taxon>Paraburkholderia</taxon>
    </lineage>
</organism>
<dbReference type="GO" id="GO:0009055">
    <property type="term" value="F:electron transfer activity"/>
    <property type="evidence" value="ECO:0007669"/>
    <property type="project" value="InterPro"/>
</dbReference>
<dbReference type="STRING" id="416944.SAMN05421548_12868"/>
<keyword evidence="11" id="KW-1185">Reference proteome</keyword>
<evidence type="ECO:0000313" key="11">
    <source>
        <dbReference type="Proteomes" id="UP000198908"/>
    </source>
</evidence>
<comment type="subcellular location">
    <subcellularLocation>
        <location evidence="1">Cell envelope</location>
    </subcellularLocation>
</comment>
<dbReference type="RefSeq" id="WP_092002989.1">
    <property type="nucleotide sequence ID" value="NZ_FMYQ01000028.1"/>
</dbReference>
<keyword evidence="10" id="KW-0575">Peroxidase</keyword>
<sequence length="439" mass="48368">MIPCFIRTAARHAASLLAGAFAVSLAYAQASQTLPVVPAPVPPRPSLQKWIKYPAAPKPLSPQAMLGKQIFFDATLSGSGKMSCASCHSPEHAYGPPNGLAVQLGGPDLKRSGVRAVPSLRYMAYTPHFTTDYFFPSSENSEDEGPAGGFLRDGSVASLHEQAAHPMLDPNEMANTTRAEVAGKVRRSAYAATFRQVFGEGVFDDPNKAFDSVGLAIEAFETEDMSFHPYTSKFDAVMSGHADFTPQELRGYALYNDPMRGNCAKCHFDQPGPDGRPAQFTDYQYIALGVPRNPEIPANRDPRYFDMGLCGPYRKDLAKQTNLCGLFKDPTLRNVTTRHVFFHNGRFHSIEDVLHFYFERDIHPEKSYPRRNGKLVVYDDLPPAYRDDVDRLDPPFFGQRPGRKPALSEADIRDLVAFLKTLNDGYSDSPGGQKAGGAH</sequence>
<evidence type="ECO:0000313" key="10">
    <source>
        <dbReference type="EMBL" id="SDD92777.1"/>
    </source>
</evidence>
<evidence type="ECO:0000256" key="3">
    <source>
        <dbReference type="ARBA" id="ARBA00022723"/>
    </source>
</evidence>
<feature type="chain" id="PRO_5011626203" evidence="8">
    <location>
        <begin position="29"/>
        <end position="439"/>
    </location>
</feature>
<feature type="domain" description="Cytochrome c" evidence="9">
    <location>
        <begin position="62"/>
        <end position="192"/>
    </location>
</feature>
<feature type="signal peptide" evidence="8">
    <location>
        <begin position="1"/>
        <end position="28"/>
    </location>
</feature>
<dbReference type="GO" id="GO:0020037">
    <property type="term" value="F:heme binding"/>
    <property type="evidence" value="ECO:0007669"/>
    <property type="project" value="InterPro"/>
</dbReference>
<proteinExistence type="predicted"/>
<evidence type="ECO:0000256" key="4">
    <source>
        <dbReference type="ARBA" id="ARBA00022729"/>
    </source>
</evidence>
<dbReference type="Pfam" id="PF03150">
    <property type="entry name" value="CCP_MauG"/>
    <property type="match status" value="1"/>
</dbReference>
<dbReference type="InterPro" id="IPR051395">
    <property type="entry name" value="Cytochrome_c_Peroxidase/MauG"/>
</dbReference>